<gene>
    <name evidence="2" type="ORF">Tco_1028610</name>
</gene>
<dbReference type="EMBL" id="BQNB010017977">
    <property type="protein sequence ID" value="GJT69324.1"/>
    <property type="molecule type" value="Genomic_DNA"/>
</dbReference>
<protein>
    <submittedName>
        <fullName evidence="2">Uncharacterized protein</fullName>
    </submittedName>
</protein>
<organism evidence="2 3">
    <name type="scientific">Tanacetum coccineum</name>
    <dbReference type="NCBI Taxonomy" id="301880"/>
    <lineage>
        <taxon>Eukaryota</taxon>
        <taxon>Viridiplantae</taxon>
        <taxon>Streptophyta</taxon>
        <taxon>Embryophyta</taxon>
        <taxon>Tracheophyta</taxon>
        <taxon>Spermatophyta</taxon>
        <taxon>Magnoliopsida</taxon>
        <taxon>eudicotyledons</taxon>
        <taxon>Gunneridae</taxon>
        <taxon>Pentapetalae</taxon>
        <taxon>asterids</taxon>
        <taxon>campanulids</taxon>
        <taxon>Asterales</taxon>
        <taxon>Asteraceae</taxon>
        <taxon>Asteroideae</taxon>
        <taxon>Anthemideae</taxon>
        <taxon>Anthemidinae</taxon>
        <taxon>Tanacetum</taxon>
    </lineage>
</organism>
<sequence>MANLPPNDDANALEPNFNNEFMPNPGHAHFVNNNNNNGWIEWDVPLGEMIEPMIDPEFDEEDDEDEVGDVVDAPNPSTYEVGCPSTAIV</sequence>
<name>A0ABQ5G138_9ASTR</name>
<feature type="non-terminal residue" evidence="2">
    <location>
        <position position="89"/>
    </location>
</feature>
<accession>A0ABQ5G138</accession>
<keyword evidence="3" id="KW-1185">Reference proteome</keyword>
<evidence type="ECO:0000313" key="3">
    <source>
        <dbReference type="Proteomes" id="UP001151760"/>
    </source>
</evidence>
<evidence type="ECO:0000256" key="1">
    <source>
        <dbReference type="SAM" id="MobiDB-lite"/>
    </source>
</evidence>
<feature type="region of interest" description="Disordered" evidence="1">
    <location>
        <begin position="1"/>
        <end position="20"/>
    </location>
</feature>
<dbReference type="Proteomes" id="UP001151760">
    <property type="component" value="Unassembled WGS sequence"/>
</dbReference>
<feature type="compositionally biased region" description="Acidic residues" evidence="1">
    <location>
        <begin position="59"/>
        <end position="69"/>
    </location>
</feature>
<feature type="region of interest" description="Disordered" evidence="1">
    <location>
        <begin position="59"/>
        <end position="89"/>
    </location>
</feature>
<proteinExistence type="predicted"/>
<reference evidence="2" key="1">
    <citation type="journal article" date="2022" name="Int. J. Mol. Sci.">
        <title>Draft Genome of Tanacetum Coccineum: Genomic Comparison of Closely Related Tanacetum-Family Plants.</title>
        <authorList>
            <person name="Yamashiro T."/>
            <person name="Shiraishi A."/>
            <person name="Nakayama K."/>
            <person name="Satake H."/>
        </authorList>
    </citation>
    <scope>NUCLEOTIDE SEQUENCE</scope>
</reference>
<evidence type="ECO:0000313" key="2">
    <source>
        <dbReference type="EMBL" id="GJT69324.1"/>
    </source>
</evidence>
<reference evidence="2" key="2">
    <citation type="submission" date="2022-01" db="EMBL/GenBank/DDBJ databases">
        <authorList>
            <person name="Yamashiro T."/>
            <person name="Shiraishi A."/>
            <person name="Satake H."/>
            <person name="Nakayama K."/>
        </authorList>
    </citation>
    <scope>NUCLEOTIDE SEQUENCE</scope>
</reference>
<comment type="caution">
    <text evidence="2">The sequence shown here is derived from an EMBL/GenBank/DDBJ whole genome shotgun (WGS) entry which is preliminary data.</text>
</comment>